<dbReference type="STRING" id="1732.SAMN02910417_00514"/>
<dbReference type="RefSeq" id="WP_090171874.1">
    <property type="nucleotide sequence ID" value="NZ_FMXR01000005.1"/>
</dbReference>
<evidence type="ECO:0000313" key="1">
    <source>
        <dbReference type="EMBL" id="SDB07073.1"/>
    </source>
</evidence>
<dbReference type="AlphaFoldDB" id="A0A1G6AG58"/>
<dbReference type="Proteomes" id="UP000199228">
    <property type="component" value="Unassembled WGS sequence"/>
</dbReference>
<dbReference type="EMBL" id="FMXR01000005">
    <property type="protein sequence ID" value="SDB07073.1"/>
    <property type="molecule type" value="Genomic_DNA"/>
</dbReference>
<proteinExistence type="predicted"/>
<accession>A0A1G6AG58</accession>
<keyword evidence="2" id="KW-1185">Reference proteome</keyword>
<evidence type="ECO:0000313" key="2">
    <source>
        <dbReference type="Proteomes" id="UP000199228"/>
    </source>
</evidence>
<protein>
    <submittedName>
        <fullName evidence="1">Uncharacterized protein</fullName>
    </submittedName>
</protein>
<reference evidence="1 2" key="1">
    <citation type="submission" date="2016-10" db="EMBL/GenBank/DDBJ databases">
        <authorList>
            <person name="de Groot N.N."/>
        </authorList>
    </citation>
    <scope>NUCLEOTIDE SEQUENCE [LARGE SCALE GENOMIC DNA]</scope>
    <source>
        <strain evidence="1 2">DSM 3217</strain>
    </source>
</reference>
<gene>
    <name evidence="1" type="ORF">SAMN02910417_00514</name>
</gene>
<sequence length="139" mass="16560">MKKWNYYSTKERYKREGYFVELDICSKQGTQKPVYKIGPFKRSEKMYLNTFLGILEDVVRLSYSEDMNISYSEHVPGFGQWFIGMDERSVNPDLAVHYEDDVLEVIKRLNIDWGMSDDVILDFKVTYYNSIEQKFYQVG</sequence>
<organism evidence="1 2">
    <name type="scientific">Eubacterium oxidoreducens</name>
    <dbReference type="NCBI Taxonomy" id="1732"/>
    <lineage>
        <taxon>Bacteria</taxon>
        <taxon>Bacillati</taxon>
        <taxon>Bacillota</taxon>
        <taxon>Clostridia</taxon>
        <taxon>Eubacteriales</taxon>
        <taxon>Eubacteriaceae</taxon>
        <taxon>Eubacterium</taxon>
    </lineage>
</organism>
<name>A0A1G6AG58_EUBOX</name>